<gene>
    <name evidence="1" type="ORF">GFJ39_07625</name>
</gene>
<name>A0A7X1SQ38_9PROT</name>
<keyword evidence="2" id="KW-1185">Reference proteome</keyword>
<sequence length="85" mass="9457">MDSYWTLGRDLLAAVMALLMMQVRGALGFQDGTFVMGALTLCVLRILAQDYQRDPVEKSVYIRRDRVEPAALKDAGPISSSQNHN</sequence>
<protein>
    <submittedName>
        <fullName evidence="1">Uncharacterized protein</fullName>
    </submittedName>
</protein>
<dbReference type="Proteomes" id="UP000432209">
    <property type="component" value="Unassembled WGS sequence"/>
</dbReference>
<evidence type="ECO:0000313" key="2">
    <source>
        <dbReference type="Proteomes" id="UP000432209"/>
    </source>
</evidence>
<evidence type="ECO:0000313" key="1">
    <source>
        <dbReference type="EMBL" id="MQR99077.1"/>
    </source>
</evidence>
<comment type="caution">
    <text evidence="1">The sequence shown here is derived from an EMBL/GenBank/DDBJ whole genome shotgun (WGS) entry which is preliminary data.</text>
</comment>
<dbReference type="EMBL" id="WIPH01000013">
    <property type="protein sequence ID" value="MQR99077.1"/>
    <property type="molecule type" value="Genomic_DNA"/>
</dbReference>
<organism evidence="1 2">
    <name type="scientific">Gluconobacter aidae</name>
    <dbReference type="NCBI Taxonomy" id="2662454"/>
    <lineage>
        <taxon>Bacteria</taxon>
        <taxon>Pseudomonadati</taxon>
        <taxon>Pseudomonadota</taxon>
        <taxon>Alphaproteobacteria</taxon>
        <taxon>Acetobacterales</taxon>
        <taxon>Acetobacteraceae</taxon>
        <taxon>Gluconobacter</taxon>
    </lineage>
</organism>
<reference evidence="1 2" key="1">
    <citation type="submission" date="2019-10" db="EMBL/GenBank/DDBJ databases">
        <title>Gluconobacter aidae sp. nov., a novel species of acetic acid bacteria isolated in Thailand.</title>
        <authorList>
            <person name="Yukphan P."/>
            <person name="Charoenyingcharoen P."/>
            <person name="Malimas S."/>
            <person name="Muramatsu Y."/>
            <person name="Nakagawa Y."/>
            <person name="Tanasupawat S."/>
            <person name="Yamada Y."/>
        </authorList>
    </citation>
    <scope>NUCLEOTIDE SEQUENCE [LARGE SCALE GENOMIC DNA]</scope>
    <source>
        <strain evidence="1 2">AC10</strain>
    </source>
</reference>
<accession>A0A7X1SQ38</accession>
<dbReference type="AlphaFoldDB" id="A0A7X1SQ38"/>
<proteinExistence type="predicted"/>
<dbReference type="RefSeq" id="WP_153430773.1">
    <property type="nucleotide sequence ID" value="NZ_WIPH01000013.1"/>
</dbReference>